<comment type="similarity">
    <text evidence="1 4">Belongs to the glycosyl hydrolase 3 family.</text>
</comment>
<dbReference type="InterPro" id="IPR050288">
    <property type="entry name" value="Cellulose_deg_GH3"/>
</dbReference>
<dbReference type="SUPFAM" id="SSF51445">
    <property type="entry name" value="(Trans)glycosidases"/>
    <property type="match status" value="1"/>
</dbReference>
<keyword evidence="7" id="KW-1185">Reference proteome</keyword>
<sequence>MSEPRDIKSLIAEMTLEEKASLCSGKDTWHMQGIERLGIPSIMVTDGPHGLRKQRASADHLGLFDSVPATCFPSAVGVASSWNRDLIRRMGEALGKECQAENVGVLLGPGANIKRSPLCGRNFEYFSEDPYLSSEMAASHIMGVQSQGVGTSLKHFAANNQEHRRMTSDSVMDERTLREIYLASFEGAVKQAQPWTVMCAYNKVNGKFASENEELLSDILKDEWGHEGFVVSDWGAVNERVQGLAAGLELEMPSSNGEGTAQIVEAVKNGELEEAKLDCAVERLLSVIFMAADQRRPNTVVDPEKHHQLAREVARESMVLLKNEDGILPLKRSGKIAVIGALAKQPRYQGSGSSQIRPTRLEDISEEMIRLAGAAEVAYAPGYDLKEEQASDEMTKEAMQLAAEASVAVVFAGLPSHYESEGFDRKHLRMPANQISLIEAVAEVQPNLVVVLSNGAPVEMSWLGQAKAVLEAYLGGQALGGAIADLLFGEASPSGKLAETFPAKLSDNPSYLFFPGEGDRVEYREGIFVGYRYYDRKELVPLFPFGHGLSYASFEYSNLVLDKKQMKDTDQLRITIDVTNTGTCAAQEIVQLYVRDIESQVIRPDKELKGFDKVALAPGETKTVTFGLGHRSFAYYDVELKGWVVESGEFEILIGKSSRDIVLRDGVEVISTTERQESFHRNSTISDLMKTEKGAAFVKEYISMLPFASAIEGSHSEMLKAFMQFMPLRGLISFSGGKFREADLQGVLEKLNGR</sequence>
<dbReference type="GO" id="GO:0005975">
    <property type="term" value="P:carbohydrate metabolic process"/>
    <property type="evidence" value="ECO:0007669"/>
    <property type="project" value="InterPro"/>
</dbReference>
<dbReference type="SUPFAM" id="SSF52279">
    <property type="entry name" value="Beta-D-glucan exohydrolase, C-terminal domain"/>
    <property type="match status" value="1"/>
</dbReference>
<evidence type="ECO:0000256" key="2">
    <source>
        <dbReference type="ARBA" id="ARBA00022801"/>
    </source>
</evidence>
<dbReference type="Proteomes" id="UP000266552">
    <property type="component" value="Chromosome"/>
</dbReference>
<keyword evidence="4" id="KW-0326">Glycosidase</keyword>
<evidence type="ECO:0000259" key="5">
    <source>
        <dbReference type="SMART" id="SM01217"/>
    </source>
</evidence>
<evidence type="ECO:0000256" key="1">
    <source>
        <dbReference type="ARBA" id="ARBA00005336"/>
    </source>
</evidence>
<dbReference type="InterPro" id="IPR026891">
    <property type="entry name" value="Fn3-like"/>
</dbReference>
<dbReference type="PROSITE" id="PS00775">
    <property type="entry name" value="GLYCOSYL_HYDROL_F3"/>
    <property type="match status" value="1"/>
</dbReference>
<dbReference type="Gene3D" id="3.20.20.300">
    <property type="entry name" value="Glycoside hydrolase, family 3, N-terminal domain"/>
    <property type="match status" value="1"/>
</dbReference>
<dbReference type="PANTHER" id="PTHR42715">
    <property type="entry name" value="BETA-GLUCOSIDASE"/>
    <property type="match status" value="1"/>
</dbReference>
<dbReference type="InterPro" id="IPR001764">
    <property type="entry name" value="Glyco_hydro_3_N"/>
</dbReference>
<dbReference type="EMBL" id="CP032412">
    <property type="protein sequence ID" value="AYB42829.1"/>
    <property type="molecule type" value="Genomic_DNA"/>
</dbReference>
<dbReference type="InterPro" id="IPR017853">
    <property type="entry name" value="GH"/>
</dbReference>
<evidence type="ECO:0000313" key="7">
    <source>
        <dbReference type="Proteomes" id="UP000266552"/>
    </source>
</evidence>
<reference evidence="6 7" key="1">
    <citation type="submission" date="2018-09" db="EMBL/GenBank/DDBJ databases">
        <title>Genome Sequence of Paenibacillus lautus Strain E7593-69, Azo Dye-Degrading Bacteria, Isolated from Commercial Tattoo Inks.</title>
        <authorList>
            <person name="Nho S.W."/>
            <person name="Kim S.-J."/>
            <person name="Kweon O."/>
            <person name="Cerniglia C.E."/>
        </authorList>
    </citation>
    <scope>NUCLEOTIDE SEQUENCE [LARGE SCALE GENOMIC DNA]</scope>
    <source>
        <strain evidence="6 7">E7593-69</strain>
    </source>
</reference>
<evidence type="ECO:0000313" key="6">
    <source>
        <dbReference type="EMBL" id="AYB42829.1"/>
    </source>
</evidence>
<evidence type="ECO:0000256" key="3">
    <source>
        <dbReference type="ARBA" id="ARBA00023277"/>
    </source>
</evidence>
<keyword evidence="3" id="KW-0119">Carbohydrate metabolism</keyword>
<organism evidence="6 7">
    <name type="scientific">Paenibacillus lautus</name>
    <name type="common">Bacillus lautus</name>
    <dbReference type="NCBI Taxonomy" id="1401"/>
    <lineage>
        <taxon>Bacteria</taxon>
        <taxon>Bacillati</taxon>
        <taxon>Bacillota</taxon>
        <taxon>Bacilli</taxon>
        <taxon>Bacillales</taxon>
        <taxon>Paenibacillaceae</taxon>
        <taxon>Paenibacillus</taxon>
    </lineage>
</organism>
<feature type="domain" description="Fibronectin type III-like" evidence="5">
    <location>
        <begin position="588"/>
        <end position="658"/>
    </location>
</feature>
<dbReference type="PRINTS" id="PR00133">
    <property type="entry name" value="GLHYDRLASE3"/>
</dbReference>
<dbReference type="InterPro" id="IPR013783">
    <property type="entry name" value="Ig-like_fold"/>
</dbReference>
<dbReference type="Gene3D" id="3.40.50.1700">
    <property type="entry name" value="Glycoside hydrolase family 3 C-terminal domain"/>
    <property type="match status" value="1"/>
</dbReference>
<dbReference type="GO" id="GO:0008422">
    <property type="term" value="F:beta-glucosidase activity"/>
    <property type="evidence" value="ECO:0007669"/>
    <property type="project" value="UniProtKB-ARBA"/>
</dbReference>
<dbReference type="Gene3D" id="2.60.40.10">
    <property type="entry name" value="Immunoglobulins"/>
    <property type="match status" value="1"/>
</dbReference>
<gene>
    <name evidence="6" type="ORF">D5F53_05825</name>
</gene>
<dbReference type="FunFam" id="2.60.40.10:FF:000495">
    <property type="entry name" value="Periplasmic beta-glucosidase"/>
    <property type="match status" value="1"/>
</dbReference>
<dbReference type="Pfam" id="PF14310">
    <property type="entry name" value="Fn3-like"/>
    <property type="match status" value="1"/>
</dbReference>
<dbReference type="SMART" id="SM01217">
    <property type="entry name" value="Fn3_like"/>
    <property type="match status" value="1"/>
</dbReference>
<dbReference type="InterPro" id="IPR002772">
    <property type="entry name" value="Glyco_hydro_3_C"/>
</dbReference>
<protein>
    <submittedName>
        <fullName evidence="6">Glycosyl hydrolase</fullName>
    </submittedName>
</protein>
<keyword evidence="2 4" id="KW-0378">Hydrolase</keyword>
<evidence type="ECO:0000256" key="4">
    <source>
        <dbReference type="RuleBase" id="RU361161"/>
    </source>
</evidence>
<dbReference type="KEGG" id="plw:D5F53_05825"/>
<dbReference type="Pfam" id="PF00933">
    <property type="entry name" value="Glyco_hydro_3"/>
    <property type="match status" value="1"/>
</dbReference>
<dbReference type="AlphaFoldDB" id="A0A385TGN0"/>
<proteinExistence type="inferred from homology"/>
<dbReference type="Pfam" id="PF01915">
    <property type="entry name" value="Glyco_hydro_3_C"/>
    <property type="match status" value="1"/>
</dbReference>
<dbReference type="RefSeq" id="WP_119846893.1">
    <property type="nucleotide sequence ID" value="NZ_CP032412.1"/>
</dbReference>
<dbReference type="PANTHER" id="PTHR42715:SF10">
    <property type="entry name" value="BETA-GLUCOSIDASE"/>
    <property type="match status" value="1"/>
</dbReference>
<dbReference type="InterPro" id="IPR019800">
    <property type="entry name" value="Glyco_hydro_3_AS"/>
</dbReference>
<name>A0A385TGN0_PAELA</name>
<accession>A0A385TGN0</accession>
<dbReference type="InterPro" id="IPR036962">
    <property type="entry name" value="Glyco_hydro_3_N_sf"/>
</dbReference>
<dbReference type="InterPro" id="IPR036881">
    <property type="entry name" value="Glyco_hydro_3_C_sf"/>
</dbReference>